<dbReference type="EMBL" id="BAABFC010000013">
    <property type="protein sequence ID" value="GAA4499899.1"/>
    <property type="molecule type" value="Genomic_DNA"/>
</dbReference>
<dbReference type="PANTHER" id="PTHR30386:SF18">
    <property type="entry name" value="INNER MEMBRANE PROTEIN YIAV-RELATED"/>
    <property type="match status" value="1"/>
</dbReference>
<dbReference type="RefSeq" id="WP_345012772.1">
    <property type="nucleotide sequence ID" value="NZ_BAABFC010000013.1"/>
</dbReference>
<dbReference type="SUPFAM" id="SSF111369">
    <property type="entry name" value="HlyD-like secretion proteins"/>
    <property type="match status" value="2"/>
</dbReference>
<evidence type="ECO:0000256" key="2">
    <source>
        <dbReference type="SAM" id="Coils"/>
    </source>
</evidence>
<gene>
    <name evidence="5" type="ORF">GCM10023095_20750</name>
</gene>
<evidence type="ECO:0000256" key="3">
    <source>
        <dbReference type="SAM" id="Phobius"/>
    </source>
</evidence>
<keyword evidence="3" id="KW-0812">Transmembrane</keyword>
<feature type="domain" description="Multidrug resistance protein MdtA-like barrel-sandwich hybrid" evidence="4">
    <location>
        <begin position="64"/>
        <end position="243"/>
    </location>
</feature>
<dbReference type="Pfam" id="PF25917">
    <property type="entry name" value="BSH_RND"/>
    <property type="match status" value="1"/>
</dbReference>
<reference evidence="6" key="1">
    <citation type="journal article" date="2019" name="Int. J. Syst. Evol. Microbiol.">
        <title>The Global Catalogue of Microorganisms (GCM) 10K type strain sequencing project: providing services to taxonomists for standard genome sequencing and annotation.</title>
        <authorList>
            <consortium name="The Broad Institute Genomics Platform"/>
            <consortium name="The Broad Institute Genome Sequencing Center for Infectious Disease"/>
            <person name="Wu L."/>
            <person name="Ma J."/>
        </authorList>
    </citation>
    <scope>NUCLEOTIDE SEQUENCE [LARGE SCALE GENOMIC DNA]</scope>
    <source>
        <strain evidence="6">JCM 32226</strain>
    </source>
</reference>
<keyword evidence="6" id="KW-1185">Reference proteome</keyword>
<feature type="transmembrane region" description="Helical" evidence="3">
    <location>
        <begin position="29"/>
        <end position="49"/>
    </location>
</feature>
<organism evidence="5 6">
    <name type="scientific">Pseudaeromonas paramecii</name>
    <dbReference type="NCBI Taxonomy" id="2138166"/>
    <lineage>
        <taxon>Bacteria</taxon>
        <taxon>Pseudomonadati</taxon>
        <taxon>Pseudomonadota</taxon>
        <taxon>Gammaproteobacteria</taxon>
        <taxon>Aeromonadales</taxon>
        <taxon>Aeromonadaceae</taxon>
        <taxon>Pseudaeromonas</taxon>
    </lineage>
</organism>
<name>A0ABP8QAB9_9GAMM</name>
<keyword evidence="2" id="KW-0175">Coiled coil</keyword>
<comment type="caution">
    <text evidence="5">The sequence shown here is derived from an EMBL/GenBank/DDBJ whole genome shotgun (WGS) entry which is preliminary data.</text>
</comment>
<dbReference type="InterPro" id="IPR058625">
    <property type="entry name" value="MdtA-like_BSH"/>
</dbReference>
<protein>
    <submittedName>
        <fullName evidence="5">HlyD family secretion protein</fullName>
    </submittedName>
</protein>
<dbReference type="InterPro" id="IPR050739">
    <property type="entry name" value="MFP"/>
</dbReference>
<evidence type="ECO:0000313" key="5">
    <source>
        <dbReference type="EMBL" id="GAA4499899.1"/>
    </source>
</evidence>
<sequence length="377" mass="41870">MDLLIILTYAAFAYGCFKVFKIPVNKWTVPTAVLGGVFVVAGLVLTMNYNHPYTYVAQKAVVAVPIISQVVGVVDEVPVRRNEHLKAGDELFRIDPTVYQARVDRLKADLVTAEQSVAAQRDQLSVTQAQVAQVRADRDKARKDLTRYEQAARKAVNPFTEQEATNARQAFLAQEARLSAAEAQQQQIQSQLDAIVNGENAGIVSLRAQLKEAEYNLAQTVVRAPSDGYVTQVLLDKGSYVNSMPFRPAMFFIPDQGRRVVASFRQNSLLRVKAGDEAEVVFTGVPGTVFKGKVRQVMPVVPEGVYHTQFALQTISFDGRNGILAEIELDPAVDAYHLPDGVAAQVAIYTEHFHHVAVMRKVLLRMTGWMHYLYLDH</sequence>
<dbReference type="Proteomes" id="UP001501321">
    <property type="component" value="Unassembled WGS sequence"/>
</dbReference>
<dbReference type="Gene3D" id="1.10.287.470">
    <property type="entry name" value="Helix hairpin bin"/>
    <property type="match status" value="1"/>
</dbReference>
<evidence type="ECO:0000259" key="4">
    <source>
        <dbReference type="Pfam" id="PF25917"/>
    </source>
</evidence>
<accession>A0ABP8QAB9</accession>
<comment type="similarity">
    <text evidence="1">Belongs to the membrane fusion protein (MFP) (TC 8.A.1) family.</text>
</comment>
<feature type="coiled-coil region" evidence="2">
    <location>
        <begin position="103"/>
        <end position="151"/>
    </location>
</feature>
<keyword evidence="3" id="KW-1133">Transmembrane helix</keyword>
<dbReference type="Gene3D" id="2.40.30.170">
    <property type="match status" value="1"/>
</dbReference>
<evidence type="ECO:0000313" key="6">
    <source>
        <dbReference type="Proteomes" id="UP001501321"/>
    </source>
</evidence>
<keyword evidence="3" id="KW-0472">Membrane</keyword>
<evidence type="ECO:0000256" key="1">
    <source>
        <dbReference type="ARBA" id="ARBA00009477"/>
    </source>
</evidence>
<dbReference type="PANTHER" id="PTHR30386">
    <property type="entry name" value="MEMBRANE FUSION SUBUNIT OF EMRAB-TOLC MULTIDRUG EFFLUX PUMP"/>
    <property type="match status" value="1"/>
</dbReference>
<proteinExistence type="inferred from homology"/>
<dbReference type="Gene3D" id="2.40.50.100">
    <property type="match status" value="2"/>
</dbReference>